<dbReference type="NCBIfam" id="TIGR04299">
    <property type="entry name" value="antiport_PotE"/>
    <property type="match status" value="1"/>
</dbReference>
<evidence type="ECO:0000256" key="1">
    <source>
        <dbReference type="ARBA" id="ARBA00004651"/>
    </source>
</evidence>
<evidence type="ECO:0000313" key="8">
    <source>
        <dbReference type="Proteomes" id="UP001272515"/>
    </source>
</evidence>
<organism evidence="7 8">
    <name type="scientific">Veillonella absiana</name>
    <dbReference type="NCBI Taxonomy" id="3079305"/>
    <lineage>
        <taxon>Bacteria</taxon>
        <taxon>Bacillati</taxon>
        <taxon>Bacillota</taxon>
        <taxon>Negativicutes</taxon>
        <taxon>Veillonellales</taxon>
        <taxon>Veillonellaceae</taxon>
        <taxon>Veillonella</taxon>
    </lineage>
</organism>
<feature type="transmembrane region" description="Helical" evidence="6">
    <location>
        <begin position="33"/>
        <end position="58"/>
    </location>
</feature>
<keyword evidence="8" id="KW-1185">Reference proteome</keyword>
<dbReference type="Gene3D" id="1.20.1740.10">
    <property type="entry name" value="Amino acid/polyamine transporter I"/>
    <property type="match status" value="1"/>
</dbReference>
<feature type="transmembrane region" description="Helical" evidence="6">
    <location>
        <begin position="151"/>
        <end position="171"/>
    </location>
</feature>
<comment type="similarity">
    <text evidence="6">Belongs to the amino acid-polyamine-organocation (APC) superfamily. Basic amino acid/polyamine antiporter (APA) (TC 2.A.3.2) family.</text>
</comment>
<dbReference type="InterPro" id="IPR050367">
    <property type="entry name" value="APC_superfamily"/>
</dbReference>
<keyword evidence="5 6" id="KW-0472">Membrane</keyword>
<protein>
    <recommendedName>
        <fullName evidence="6">Putrescine transporter</fullName>
    </recommendedName>
</protein>
<dbReference type="HAMAP" id="MF_02073">
    <property type="entry name" value="Putrescine_transp"/>
    <property type="match status" value="1"/>
</dbReference>
<dbReference type="RefSeq" id="WP_317329396.1">
    <property type="nucleotide sequence ID" value="NZ_JAWJZA010000011.1"/>
</dbReference>
<keyword evidence="3 6" id="KW-0812">Transmembrane</keyword>
<feature type="transmembrane region" description="Helical" evidence="6">
    <location>
        <begin position="191"/>
        <end position="212"/>
    </location>
</feature>
<reference evidence="7 8" key="1">
    <citation type="submission" date="2023-10" db="EMBL/GenBank/DDBJ databases">
        <title>Veillonella sp. nov., isolated from a pig farm feces dump.</title>
        <authorList>
            <person name="Chang Y.-H."/>
        </authorList>
    </citation>
    <scope>NUCLEOTIDE SEQUENCE [LARGE SCALE GENOMIC DNA]</scope>
    <source>
        <strain evidence="7 8">YH-vei2233</strain>
    </source>
</reference>
<evidence type="ECO:0000256" key="3">
    <source>
        <dbReference type="ARBA" id="ARBA00022692"/>
    </source>
</evidence>
<proteinExistence type="inferred from homology"/>
<evidence type="ECO:0000256" key="2">
    <source>
        <dbReference type="ARBA" id="ARBA00022475"/>
    </source>
</evidence>
<evidence type="ECO:0000313" key="7">
    <source>
        <dbReference type="EMBL" id="MDV5087545.1"/>
    </source>
</evidence>
<feature type="transmembrane region" description="Helical" evidence="6">
    <location>
        <begin position="409"/>
        <end position="430"/>
    </location>
</feature>
<feature type="transmembrane region" description="Helical" evidence="6">
    <location>
        <begin position="386"/>
        <end position="403"/>
    </location>
</feature>
<comment type="caution">
    <text evidence="6">Lacks conserved residue(s) required for the propagation of feature annotation.</text>
</comment>
<dbReference type="EMBL" id="JAWJZB010000002">
    <property type="protein sequence ID" value="MDV5087545.1"/>
    <property type="molecule type" value="Genomic_DNA"/>
</dbReference>
<comment type="subcellular location">
    <subcellularLocation>
        <location evidence="1 6">Cell membrane</location>
        <topology evidence="1 6">Multi-pass membrane protein</topology>
    </subcellularLocation>
</comment>
<sequence>MKTTAKKMSVFQLTTLVAANMLGAGIIMLPTNLAAVGTISILSWLVTAVGALVLAHIFAQAGMFNTKPGGMGGYSEYKFGRTGHFMANYAYSISLVIANVAIAVSAVGYGAVLFGLDLNPWQVSEITVVLLWFAAILNFKGNRFTGRLSNITVWGSIVPVFLISTIGWFWFSPELYMTAWNPNELPFFDAVSESISLTLWAFLGFESAAANADAVENPKKNVPIATFVGTLAVAVIYVLSTNVMAGIVPNLDLLNSTAPFGLTYATMFNDTVGKIVMASMVISCCGALLCWQFTLSRVFKSCAEEGYFPKVFARVNSNDAPVRGVFILLLVETALAMMTADESLRQQFENLVNLAVVTNVFPYILCILSLNTLLKTEGAHLSRNEKMIPFSIFGLAYCAYAIYACGDIAIIGGFSTIALGYVIYQVKFVILPKLQALRSVQRTID</sequence>
<dbReference type="Pfam" id="PF13520">
    <property type="entry name" value="AA_permease_2"/>
    <property type="match status" value="1"/>
</dbReference>
<feature type="transmembrane region" description="Helical" evidence="6">
    <location>
        <begin position="121"/>
        <end position="139"/>
    </location>
</feature>
<feature type="transmembrane region" description="Helical" evidence="6">
    <location>
        <begin position="271"/>
        <end position="291"/>
    </location>
</feature>
<evidence type="ECO:0000256" key="4">
    <source>
        <dbReference type="ARBA" id="ARBA00022989"/>
    </source>
</evidence>
<name>A0ABU3Z6K5_9FIRM</name>
<accession>A0ABU3Z6K5</accession>
<gene>
    <name evidence="7" type="primary">potE</name>
    <name evidence="7" type="ORF">RVY80_01585</name>
</gene>
<dbReference type="PANTHER" id="PTHR42770:SF6">
    <property type="entry name" value="PUTRESCINE TRANSPORTER POTE"/>
    <property type="match status" value="1"/>
</dbReference>
<feature type="transmembrane region" description="Helical" evidence="6">
    <location>
        <begin position="224"/>
        <end position="251"/>
    </location>
</feature>
<feature type="transmembrane region" description="Helical" evidence="6">
    <location>
        <begin position="320"/>
        <end position="340"/>
    </location>
</feature>
<dbReference type="InterPro" id="IPR027566">
    <property type="entry name" value="Symport/antiport_PotE"/>
</dbReference>
<evidence type="ECO:0000256" key="5">
    <source>
        <dbReference type="ARBA" id="ARBA00023136"/>
    </source>
</evidence>
<dbReference type="NCBIfam" id="NF007938">
    <property type="entry name" value="PRK10655.1"/>
    <property type="match status" value="1"/>
</dbReference>
<dbReference type="PIRSF" id="PIRSF006060">
    <property type="entry name" value="AA_transporter"/>
    <property type="match status" value="1"/>
</dbReference>
<dbReference type="InterPro" id="IPR002293">
    <property type="entry name" value="AA/rel_permease1"/>
</dbReference>
<evidence type="ECO:0000256" key="6">
    <source>
        <dbReference type="HAMAP-Rule" id="MF_02073"/>
    </source>
</evidence>
<dbReference type="Proteomes" id="UP001272515">
    <property type="component" value="Unassembled WGS sequence"/>
</dbReference>
<keyword evidence="4 6" id="KW-1133">Transmembrane helix</keyword>
<dbReference type="PANTHER" id="PTHR42770">
    <property type="entry name" value="AMINO ACID TRANSPORTER-RELATED"/>
    <property type="match status" value="1"/>
</dbReference>
<keyword evidence="6" id="KW-0813">Transport</keyword>
<comment type="caution">
    <text evidence="7">The sequence shown here is derived from an EMBL/GenBank/DDBJ whole genome shotgun (WGS) entry which is preliminary data.</text>
</comment>
<feature type="transmembrane region" description="Helical" evidence="6">
    <location>
        <begin position="352"/>
        <end position="374"/>
    </location>
</feature>
<feature type="transmembrane region" description="Helical" evidence="6">
    <location>
        <begin position="89"/>
        <end position="115"/>
    </location>
</feature>
<keyword evidence="2 6" id="KW-1003">Cell membrane</keyword>